<sequence length="64" mass="6970">RCNMHITSMDIILIFFLAVLSTGLVKGTCPSTCFCVDDSSGSNVNCRSNYLGRIPALPSDTYHL</sequence>
<organism evidence="5 6">
    <name type="scientific">Mytilus galloprovincialis</name>
    <name type="common">Mediterranean mussel</name>
    <dbReference type="NCBI Taxonomy" id="29158"/>
    <lineage>
        <taxon>Eukaryota</taxon>
        <taxon>Metazoa</taxon>
        <taxon>Spiralia</taxon>
        <taxon>Lophotrochozoa</taxon>
        <taxon>Mollusca</taxon>
        <taxon>Bivalvia</taxon>
        <taxon>Autobranchia</taxon>
        <taxon>Pteriomorphia</taxon>
        <taxon>Mytilida</taxon>
        <taxon>Mytiloidea</taxon>
        <taxon>Mytilidae</taxon>
        <taxon>Mytilinae</taxon>
        <taxon>Mytilus</taxon>
    </lineage>
</organism>
<comment type="caution">
    <text evidence="5">The sequence shown here is derived from an EMBL/GenBank/DDBJ whole genome shotgun (WGS) entry which is preliminary data.</text>
</comment>
<evidence type="ECO:0000259" key="4">
    <source>
        <dbReference type="SMART" id="SM00013"/>
    </source>
</evidence>
<name>A0A8B6CG83_MYTGA</name>
<reference evidence="5" key="1">
    <citation type="submission" date="2018-11" db="EMBL/GenBank/DDBJ databases">
        <authorList>
            <person name="Alioto T."/>
            <person name="Alioto T."/>
        </authorList>
    </citation>
    <scope>NUCLEOTIDE SEQUENCE</scope>
</reference>
<proteinExistence type="predicted"/>
<feature type="domain" description="LRRNT" evidence="4">
    <location>
        <begin position="28"/>
        <end position="63"/>
    </location>
</feature>
<dbReference type="EMBL" id="UYJE01001687">
    <property type="protein sequence ID" value="VDI04214.1"/>
    <property type="molecule type" value="Genomic_DNA"/>
</dbReference>
<gene>
    <name evidence="5" type="ORF">MGAL_10B057821</name>
</gene>
<accession>A0A8B6CG83</accession>
<feature type="signal peptide" evidence="3">
    <location>
        <begin position="1"/>
        <end position="27"/>
    </location>
</feature>
<keyword evidence="6" id="KW-1185">Reference proteome</keyword>
<dbReference type="InterPro" id="IPR000372">
    <property type="entry name" value="LRRNT"/>
</dbReference>
<feature type="non-terminal residue" evidence="5">
    <location>
        <position position="1"/>
    </location>
</feature>
<evidence type="ECO:0000256" key="2">
    <source>
        <dbReference type="ARBA" id="ARBA00022729"/>
    </source>
</evidence>
<keyword evidence="2 3" id="KW-0732">Signal</keyword>
<protein>
    <recommendedName>
        <fullName evidence="4">LRRNT domain-containing protein</fullName>
    </recommendedName>
</protein>
<evidence type="ECO:0000313" key="5">
    <source>
        <dbReference type="EMBL" id="VDI04214.1"/>
    </source>
</evidence>
<dbReference type="AlphaFoldDB" id="A0A8B6CG83"/>
<dbReference type="SMART" id="SM00013">
    <property type="entry name" value="LRRNT"/>
    <property type="match status" value="1"/>
</dbReference>
<evidence type="ECO:0000313" key="6">
    <source>
        <dbReference type="Proteomes" id="UP000596742"/>
    </source>
</evidence>
<feature type="non-terminal residue" evidence="5">
    <location>
        <position position="64"/>
    </location>
</feature>
<keyword evidence="1" id="KW-0433">Leucine-rich repeat</keyword>
<evidence type="ECO:0000256" key="3">
    <source>
        <dbReference type="SAM" id="SignalP"/>
    </source>
</evidence>
<feature type="chain" id="PRO_5032362423" description="LRRNT domain-containing protein" evidence="3">
    <location>
        <begin position="28"/>
        <end position="64"/>
    </location>
</feature>
<evidence type="ECO:0000256" key="1">
    <source>
        <dbReference type="ARBA" id="ARBA00022614"/>
    </source>
</evidence>
<dbReference type="Proteomes" id="UP000596742">
    <property type="component" value="Unassembled WGS sequence"/>
</dbReference>
<dbReference type="OrthoDB" id="6108952at2759"/>